<evidence type="ECO:0000313" key="2">
    <source>
        <dbReference type="Proteomes" id="UP000031829"/>
    </source>
</evidence>
<dbReference type="HOGENOM" id="CLU_067338_1_0_9"/>
<dbReference type="AlphaFoldDB" id="A0A0B6AUD1"/>
<dbReference type="EMBL" id="CP009920">
    <property type="protein sequence ID" value="AJI23429.1"/>
    <property type="molecule type" value="Genomic_DNA"/>
</dbReference>
<dbReference type="GeneID" id="93645446"/>
<organism evidence="1 2">
    <name type="scientific">Priestia megaterium (strain ATCC 14581 / DSM 32 / CCUG 1817 / JCM 2506 / NBRC 15308 / NCIMB 9376 / NCTC 10342 / NRRL B-14308 / VKM B-512 / Ford 19)</name>
    <name type="common">Bacillus megaterium</name>
    <dbReference type="NCBI Taxonomy" id="1348623"/>
    <lineage>
        <taxon>Bacteria</taxon>
        <taxon>Bacillati</taxon>
        <taxon>Bacillota</taxon>
        <taxon>Bacilli</taxon>
        <taxon>Bacillales</taxon>
        <taxon>Bacillaceae</taxon>
        <taxon>Priestia</taxon>
    </lineage>
</organism>
<name>A0A0B6AUD1_PRIM2</name>
<proteinExistence type="predicted"/>
<dbReference type="RefSeq" id="WP_013085335.1">
    <property type="nucleotide sequence ID" value="NZ_BCVB01000009.1"/>
</dbReference>
<dbReference type="Pfam" id="PF09560">
    <property type="entry name" value="Spore_YunB"/>
    <property type="match status" value="1"/>
</dbReference>
<dbReference type="NCBIfam" id="TIGR02832">
    <property type="entry name" value="spo_yunB"/>
    <property type="match status" value="1"/>
</dbReference>
<protein>
    <submittedName>
        <fullName evidence="1">Sporulation protein YunB</fullName>
    </submittedName>
</protein>
<evidence type="ECO:0000313" key="1">
    <source>
        <dbReference type="EMBL" id="AJI23429.1"/>
    </source>
</evidence>
<dbReference type="PATRIC" id="fig|592022.4.peg.4950"/>
<reference evidence="1 2" key="1">
    <citation type="journal article" date="2015" name="Genome Announc.">
        <title>Complete genome sequences for 35 biothreat assay-relevant bacillus species.</title>
        <authorList>
            <person name="Johnson S.L."/>
            <person name="Daligault H.E."/>
            <person name="Davenport K.W."/>
            <person name="Jaissle J."/>
            <person name="Frey K.G."/>
            <person name="Ladner J.T."/>
            <person name="Broomall S.M."/>
            <person name="Bishop-Lilly K.A."/>
            <person name="Bruce D.C."/>
            <person name="Gibbons H.S."/>
            <person name="Coyne S.R."/>
            <person name="Lo C.C."/>
            <person name="Meincke L."/>
            <person name="Munk A.C."/>
            <person name="Koroleva G.I."/>
            <person name="Rosenzweig C.N."/>
            <person name="Palacios G.F."/>
            <person name="Redden C.L."/>
            <person name="Minogue T.D."/>
            <person name="Chain P.S."/>
        </authorList>
    </citation>
    <scope>NUCLEOTIDE SEQUENCE [LARGE SCALE GENOMIC DNA]</scope>
    <source>
        <strain evidence="2">ATCC 14581 / DSM 32 / JCM 2506 / NBRC 15308 / NCIMB 9376 / NCTC 10342 / NRRL B-14308 / VKM B-512</strain>
    </source>
</reference>
<accession>A0A0B6AUD1</accession>
<gene>
    <name evidence="1" type="primary">yunB</name>
    <name evidence="1" type="ORF">BG04_1978</name>
</gene>
<dbReference type="KEGG" id="bmeg:BG04_1978"/>
<dbReference type="InterPro" id="IPR014197">
    <property type="entry name" value="Sporulation_prot_YunB"/>
</dbReference>
<dbReference type="Proteomes" id="UP000031829">
    <property type="component" value="Chromosome"/>
</dbReference>
<dbReference type="PIRSF" id="PIRSF021383">
    <property type="entry name" value="YunB"/>
    <property type="match status" value="1"/>
</dbReference>
<sequence>MVKLRRKLTRKGPLPFRYVLLLTFLFFMLSTGVGLWLINRGIEPTLMKYAEAQTKEIATLVINKAVNKQVLDQLDVDVIKVESTPNGQVAKIDTALVNRVRAQTTSFVQANLKEAEKGNLDALELPTDIRIEKSEKLRNQGIVYQVPLGQATNNALLGNLGPLIPVKFHAIGDVQTDVVRKIEEYGINNAFLEVSIKVKVNMQIIIPFATKKTTVTATIPVGGTVIPGNVPDYFNGGNSSSPAIELPKKN</sequence>